<organism evidence="1 3">
    <name type="scientific">Polarella glacialis</name>
    <name type="common">Dinoflagellate</name>
    <dbReference type="NCBI Taxonomy" id="89957"/>
    <lineage>
        <taxon>Eukaryota</taxon>
        <taxon>Sar</taxon>
        <taxon>Alveolata</taxon>
        <taxon>Dinophyceae</taxon>
        <taxon>Suessiales</taxon>
        <taxon>Suessiaceae</taxon>
        <taxon>Polarella</taxon>
    </lineage>
</organism>
<dbReference type="EMBL" id="CAJNNV010031686">
    <property type="protein sequence ID" value="CAE8637363.1"/>
    <property type="molecule type" value="Genomic_DNA"/>
</dbReference>
<reference evidence="1" key="1">
    <citation type="submission" date="2021-02" db="EMBL/GenBank/DDBJ databases">
        <authorList>
            <person name="Dougan E. K."/>
            <person name="Rhodes N."/>
            <person name="Thang M."/>
            <person name="Chan C."/>
        </authorList>
    </citation>
    <scope>NUCLEOTIDE SEQUENCE</scope>
</reference>
<dbReference type="Proteomes" id="UP000654075">
    <property type="component" value="Unassembled WGS sequence"/>
</dbReference>
<dbReference type="EMBL" id="CAJNNV010014663">
    <property type="protein sequence ID" value="CAE8602799.1"/>
    <property type="molecule type" value="Genomic_DNA"/>
</dbReference>
<proteinExistence type="predicted"/>
<protein>
    <submittedName>
        <fullName evidence="1">Uncharacterized protein</fullName>
    </submittedName>
</protein>
<sequence length="272" mass="30453">MEAVGGSSADGASRARGAAYSAACGRAHFYVQADKVGTLFTDTDWAMKIPFRVRAKWFDDLVARGKLTRDKWLEYAFDSTVGFVGRKRNFDAIEQHEKTIAITAASNKLKAEIAVARPKRPWKQELLTMAQEFMSQFATPDDRGSILVLYGPSQSGKTRFAMNDVFGNQPYKVDVGESLDLNIDDVDHRVHSHLVLDNVNSSAFIMQWRHCLMSPSEPVQLGQSATGCYKYSVFLGRKPIIVSMDEDSTWEPRKWLDANCKIVAVPPKCYVT</sequence>
<dbReference type="AlphaFoldDB" id="A0A813EYA6"/>
<name>A0A813EYA6_POLGL</name>
<gene>
    <name evidence="1" type="ORF">PGLA1383_LOCUS21034</name>
    <name evidence="2" type="ORF">PGLA1383_LOCUS52731</name>
</gene>
<dbReference type="OrthoDB" id="420859at2759"/>
<comment type="caution">
    <text evidence="1">The sequence shown here is derived from an EMBL/GenBank/DDBJ whole genome shotgun (WGS) entry which is preliminary data.</text>
</comment>
<keyword evidence="3" id="KW-1185">Reference proteome</keyword>
<accession>A0A813EYA6</accession>
<evidence type="ECO:0000313" key="2">
    <source>
        <dbReference type="EMBL" id="CAE8637363.1"/>
    </source>
</evidence>
<evidence type="ECO:0000313" key="3">
    <source>
        <dbReference type="Proteomes" id="UP000654075"/>
    </source>
</evidence>
<evidence type="ECO:0000313" key="1">
    <source>
        <dbReference type="EMBL" id="CAE8602799.1"/>
    </source>
</evidence>